<proteinExistence type="predicted"/>
<reference evidence="2" key="1">
    <citation type="journal article" date="2023" name="Front. Plant Sci.">
        <title>Chromosomal-level genome assembly of Melastoma candidum provides insights into trichome evolution.</title>
        <authorList>
            <person name="Zhong Y."/>
            <person name="Wu W."/>
            <person name="Sun C."/>
            <person name="Zou P."/>
            <person name="Liu Y."/>
            <person name="Dai S."/>
            <person name="Zhou R."/>
        </authorList>
    </citation>
    <scope>NUCLEOTIDE SEQUENCE [LARGE SCALE GENOMIC DNA]</scope>
</reference>
<accession>A0ACB9MMB1</accession>
<keyword evidence="2" id="KW-1185">Reference proteome</keyword>
<dbReference type="EMBL" id="CM042888">
    <property type="protein sequence ID" value="KAI4325422.1"/>
    <property type="molecule type" value="Genomic_DNA"/>
</dbReference>
<organism evidence="1 2">
    <name type="scientific">Melastoma candidum</name>
    <dbReference type="NCBI Taxonomy" id="119954"/>
    <lineage>
        <taxon>Eukaryota</taxon>
        <taxon>Viridiplantae</taxon>
        <taxon>Streptophyta</taxon>
        <taxon>Embryophyta</taxon>
        <taxon>Tracheophyta</taxon>
        <taxon>Spermatophyta</taxon>
        <taxon>Magnoliopsida</taxon>
        <taxon>eudicotyledons</taxon>
        <taxon>Gunneridae</taxon>
        <taxon>Pentapetalae</taxon>
        <taxon>rosids</taxon>
        <taxon>malvids</taxon>
        <taxon>Myrtales</taxon>
        <taxon>Melastomataceae</taxon>
        <taxon>Melastomatoideae</taxon>
        <taxon>Melastomateae</taxon>
        <taxon>Melastoma</taxon>
    </lineage>
</organism>
<gene>
    <name evidence="1" type="ORF">MLD38_030825</name>
</gene>
<protein>
    <submittedName>
        <fullName evidence="1">Uncharacterized protein</fullName>
    </submittedName>
</protein>
<evidence type="ECO:0000313" key="2">
    <source>
        <dbReference type="Proteomes" id="UP001057402"/>
    </source>
</evidence>
<dbReference type="Proteomes" id="UP001057402">
    <property type="component" value="Chromosome 9"/>
</dbReference>
<evidence type="ECO:0000313" key="1">
    <source>
        <dbReference type="EMBL" id="KAI4325422.1"/>
    </source>
</evidence>
<sequence>MYQRGGGGGQHHGNGSGNCLIVFFFFFFSLFLFLISLPGSESATFTFVNDCGYTVWPGILSNAGTPQPSTTGFILLPGQSAAVSVPPSWSGRMWGRTSCMQNATTGLFSCLTGDCGASTVECSGAGAIPPATLVEFTLNGADGLDFYDVSLVDGYNLPLLVVPRGGTSGNCSVTGCAADLNASCPKELQVEGNGKHVACKSACDAFRDAQYCCSGSFSTPSSCKPSKYSEFFKSACPKAYSYAYDDGTSTFTCSSANYVITFCPSPSGSTRVAGDYPAEAAAVTWPGNAYTMPQASGAGSDGGRPPVAAYVAAAVVLAVGIGAA</sequence>
<comment type="caution">
    <text evidence="1">The sequence shown here is derived from an EMBL/GenBank/DDBJ whole genome shotgun (WGS) entry which is preliminary data.</text>
</comment>
<name>A0ACB9MMB1_9MYRT</name>